<dbReference type="CDD" id="cd01040">
    <property type="entry name" value="Mb-like"/>
    <property type="match status" value="1"/>
</dbReference>
<dbReference type="InterPro" id="IPR012292">
    <property type="entry name" value="Globin/Proto"/>
</dbReference>
<dbReference type="GO" id="GO:0020037">
    <property type="term" value="F:heme binding"/>
    <property type="evidence" value="ECO:0007669"/>
    <property type="project" value="InterPro"/>
</dbReference>
<dbReference type="GO" id="GO:0005344">
    <property type="term" value="F:oxygen carrier activity"/>
    <property type="evidence" value="ECO:0007669"/>
    <property type="project" value="UniProtKB-KW"/>
</dbReference>
<dbReference type="GO" id="GO:0019825">
    <property type="term" value="F:oxygen binding"/>
    <property type="evidence" value="ECO:0007669"/>
    <property type="project" value="InterPro"/>
</dbReference>
<feature type="domain" description="Globin" evidence="7">
    <location>
        <begin position="27"/>
        <end position="169"/>
    </location>
</feature>
<sequence>MGILQSLYSYFGYGTPGRTDDPDPVTGLTSRDKYLIANSWAKVRKTPTESGVALLNVWLRKYPEHIQLFPFRDIPMSELPTNKKYQAHGNSIIYAVSSIIDALDEDDLLVTILTKVGETHVPRNATVKGFVDLKASILELFSSLFTEEEMKSWQKTLDVAFDVIIKSLKENGGK</sequence>
<dbReference type="Pfam" id="PF00042">
    <property type="entry name" value="Globin"/>
    <property type="match status" value="1"/>
</dbReference>
<proteinExistence type="inferred from homology"/>
<comment type="caution">
    <text evidence="8">The sequence shown here is derived from an EMBL/GenBank/DDBJ whole genome shotgun (WGS) entry which is preliminary data.</text>
</comment>
<dbReference type="EMBL" id="JAPWTK010000001">
    <property type="protein sequence ID" value="KAJ8963171.1"/>
    <property type="molecule type" value="Genomic_DNA"/>
</dbReference>
<dbReference type="PANTHER" id="PTHR47217">
    <property type="entry name" value="GLOBIN-LIKE PROTEIN"/>
    <property type="match status" value="1"/>
</dbReference>
<evidence type="ECO:0000313" key="9">
    <source>
        <dbReference type="Proteomes" id="UP001162162"/>
    </source>
</evidence>
<evidence type="ECO:0000256" key="3">
    <source>
        <dbReference type="ARBA" id="ARBA00022621"/>
    </source>
</evidence>
<dbReference type="InterPro" id="IPR000971">
    <property type="entry name" value="Globin"/>
</dbReference>
<organism evidence="8 9">
    <name type="scientific">Aromia moschata</name>
    <dbReference type="NCBI Taxonomy" id="1265417"/>
    <lineage>
        <taxon>Eukaryota</taxon>
        <taxon>Metazoa</taxon>
        <taxon>Ecdysozoa</taxon>
        <taxon>Arthropoda</taxon>
        <taxon>Hexapoda</taxon>
        <taxon>Insecta</taxon>
        <taxon>Pterygota</taxon>
        <taxon>Neoptera</taxon>
        <taxon>Endopterygota</taxon>
        <taxon>Coleoptera</taxon>
        <taxon>Polyphaga</taxon>
        <taxon>Cucujiformia</taxon>
        <taxon>Chrysomeloidea</taxon>
        <taxon>Cerambycidae</taxon>
        <taxon>Cerambycinae</taxon>
        <taxon>Callichromatini</taxon>
        <taxon>Aromia</taxon>
    </lineage>
</organism>
<evidence type="ECO:0000256" key="1">
    <source>
        <dbReference type="ARBA" id="ARBA00022448"/>
    </source>
</evidence>
<keyword evidence="1 6" id="KW-0813">Transport</keyword>
<dbReference type="Gene3D" id="1.10.490.10">
    <property type="entry name" value="Globins"/>
    <property type="match status" value="1"/>
</dbReference>
<dbReference type="AlphaFoldDB" id="A0AAV8ZHE4"/>
<name>A0AAV8ZHE4_9CUCU</name>
<dbReference type="PANTHER" id="PTHR47217:SF1">
    <property type="entry name" value="GLOBIN-LIKE PROTEIN"/>
    <property type="match status" value="1"/>
</dbReference>
<evidence type="ECO:0000256" key="4">
    <source>
        <dbReference type="ARBA" id="ARBA00022723"/>
    </source>
</evidence>
<accession>A0AAV8ZHE4</accession>
<dbReference type="PROSITE" id="PS01033">
    <property type="entry name" value="GLOBIN"/>
    <property type="match status" value="1"/>
</dbReference>
<keyword evidence="3 6" id="KW-0561">Oxygen transport</keyword>
<evidence type="ECO:0000256" key="5">
    <source>
        <dbReference type="ARBA" id="ARBA00023004"/>
    </source>
</evidence>
<dbReference type="SUPFAM" id="SSF46458">
    <property type="entry name" value="Globin-like"/>
    <property type="match status" value="1"/>
</dbReference>
<dbReference type="Proteomes" id="UP001162162">
    <property type="component" value="Unassembled WGS sequence"/>
</dbReference>
<evidence type="ECO:0000256" key="2">
    <source>
        <dbReference type="ARBA" id="ARBA00022617"/>
    </source>
</evidence>
<evidence type="ECO:0000256" key="6">
    <source>
        <dbReference type="RuleBase" id="RU000356"/>
    </source>
</evidence>
<keyword evidence="9" id="KW-1185">Reference proteome</keyword>
<keyword evidence="4" id="KW-0479">Metal-binding</keyword>
<dbReference type="GO" id="GO:0046872">
    <property type="term" value="F:metal ion binding"/>
    <property type="evidence" value="ECO:0007669"/>
    <property type="project" value="UniProtKB-KW"/>
</dbReference>
<gene>
    <name evidence="8" type="ORF">NQ318_018636</name>
</gene>
<reference evidence="8" key="1">
    <citation type="journal article" date="2023" name="Insect Mol. Biol.">
        <title>Genome sequencing provides insights into the evolution of gene families encoding plant cell wall-degrading enzymes in longhorned beetles.</title>
        <authorList>
            <person name="Shin N.R."/>
            <person name="Okamura Y."/>
            <person name="Kirsch R."/>
            <person name="Pauchet Y."/>
        </authorList>
    </citation>
    <scope>NUCLEOTIDE SEQUENCE</scope>
    <source>
        <strain evidence="8">AMC_N1</strain>
    </source>
</reference>
<keyword evidence="2 6" id="KW-0349">Heme</keyword>
<keyword evidence="5" id="KW-0408">Iron</keyword>
<comment type="similarity">
    <text evidence="6">Belongs to the globin family.</text>
</comment>
<evidence type="ECO:0000313" key="8">
    <source>
        <dbReference type="EMBL" id="KAJ8963171.1"/>
    </source>
</evidence>
<evidence type="ECO:0000259" key="7">
    <source>
        <dbReference type="PROSITE" id="PS01033"/>
    </source>
</evidence>
<protein>
    <recommendedName>
        <fullName evidence="7">Globin domain-containing protein</fullName>
    </recommendedName>
</protein>
<dbReference type="InterPro" id="IPR044399">
    <property type="entry name" value="Mb-like_M"/>
</dbReference>
<dbReference type="InterPro" id="IPR009050">
    <property type="entry name" value="Globin-like_sf"/>
</dbReference>